<proteinExistence type="predicted"/>
<accession>A0A835K7A7</accession>
<name>A0A835K7A7_9ROSI</name>
<organism evidence="1 2">
    <name type="scientific">Salix dunnii</name>
    <dbReference type="NCBI Taxonomy" id="1413687"/>
    <lineage>
        <taxon>Eukaryota</taxon>
        <taxon>Viridiplantae</taxon>
        <taxon>Streptophyta</taxon>
        <taxon>Embryophyta</taxon>
        <taxon>Tracheophyta</taxon>
        <taxon>Spermatophyta</taxon>
        <taxon>Magnoliopsida</taxon>
        <taxon>eudicotyledons</taxon>
        <taxon>Gunneridae</taxon>
        <taxon>Pentapetalae</taxon>
        <taxon>rosids</taxon>
        <taxon>fabids</taxon>
        <taxon>Malpighiales</taxon>
        <taxon>Salicaceae</taxon>
        <taxon>Saliceae</taxon>
        <taxon>Salix</taxon>
    </lineage>
</organism>
<evidence type="ECO:0000313" key="1">
    <source>
        <dbReference type="EMBL" id="KAF9681987.1"/>
    </source>
</evidence>
<gene>
    <name evidence="1" type="ORF">SADUNF_Sadunf05G0060400</name>
</gene>
<evidence type="ECO:0000313" key="2">
    <source>
        <dbReference type="Proteomes" id="UP000657918"/>
    </source>
</evidence>
<dbReference type="AlphaFoldDB" id="A0A835K7A7"/>
<dbReference type="Proteomes" id="UP000657918">
    <property type="component" value="Unassembled WGS sequence"/>
</dbReference>
<comment type="caution">
    <text evidence="1">The sequence shown here is derived from an EMBL/GenBank/DDBJ whole genome shotgun (WGS) entry which is preliminary data.</text>
</comment>
<keyword evidence="2" id="KW-1185">Reference proteome</keyword>
<sequence length="74" mass="8448">MAIPPYVSFLPFGIPALFSPADYLFSSSPLPCQLSDLPEIYKEEDEPAQISDRKRHVPINAAQFINLIHYTRNR</sequence>
<reference evidence="1 2" key="1">
    <citation type="submission" date="2020-10" db="EMBL/GenBank/DDBJ databases">
        <title>Plant Genome Project.</title>
        <authorList>
            <person name="Zhang R.-G."/>
        </authorList>
    </citation>
    <scope>NUCLEOTIDE SEQUENCE [LARGE SCALE GENOMIC DNA]</scope>
    <source>
        <strain evidence="1">FAFU-HL-1</strain>
        <tissue evidence="1">Leaf</tissue>
    </source>
</reference>
<protein>
    <submittedName>
        <fullName evidence="1">Uncharacterized protein</fullName>
    </submittedName>
</protein>
<dbReference type="EMBL" id="JADGMS010000005">
    <property type="protein sequence ID" value="KAF9681987.1"/>
    <property type="molecule type" value="Genomic_DNA"/>
</dbReference>